<evidence type="ECO:0000256" key="6">
    <source>
        <dbReference type="ARBA" id="ARBA00023163"/>
    </source>
</evidence>
<evidence type="ECO:0000256" key="8">
    <source>
        <dbReference type="ARBA" id="ARBA00023242"/>
    </source>
</evidence>
<keyword evidence="5" id="KW-0238">DNA-binding</keyword>
<dbReference type="SUPFAM" id="SSF57716">
    <property type="entry name" value="Glucocorticoid receptor-like (DNA-binding domain)"/>
    <property type="match status" value="1"/>
</dbReference>
<dbReference type="SMART" id="SM00430">
    <property type="entry name" value="HOLI"/>
    <property type="match status" value="1"/>
</dbReference>
<dbReference type="EMBL" id="JBJQND010000013">
    <property type="protein sequence ID" value="KAL3857129.1"/>
    <property type="molecule type" value="Genomic_DNA"/>
</dbReference>
<dbReference type="SUPFAM" id="SSF48508">
    <property type="entry name" value="Nuclear receptor ligand-binding domain"/>
    <property type="match status" value="1"/>
</dbReference>
<dbReference type="PANTHER" id="PTHR24082:SF473">
    <property type="entry name" value="ECDYSONE-INDUCED PROTEIN 75B, ISOFORM B"/>
    <property type="match status" value="1"/>
</dbReference>
<dbReference type="SMART" id="SM00399">
    <property type="entry name" value="ZnF_C4"/>
    <property type="match status" value="1"/>
</dbReference>
<accession>A0ABD3V6A3</accession>
<keyword evidence="4" id="KW-0805">Transcription regulation</keyword>
<evidence type="ECO:0000256" key="7">
    <source>
        <dbReference type="ARBA" id="ARBA00023170"/>
    </source>
</evidence>
<keyword evidence="12" id="KW-1185">Reference proteome</keyword>
<dbReference type="Pfam" id="PF00104">
    <property type="entry name" value="Hormone_recep"/>
    <property type="match status" value="1"/>
</dbReference>
<dbReference type="Pfam" id="PF00105">
    <property type="entry name" value="zf-C4"/>
    <property type="match status" value="1"/>
</dbReference>
<evidence type="ECO:0000259" key="9">
    <source>
        <dbReference type="PROSITE" id="PS51030"/>
    </source>
</evidence>
<dbReference type="Gene3D" id="1.10.565.10">
    <property type="entry name" value="Retinoid X Receptor"/>
    <property type="match status" value="1"/>
</dbReference>
<feature type="domain" description="Nuclear receptor" evidence="9">
    <location>
        <begin position="59"/>
        <end position="135"/>
    </location>
</feature>
<name>A0ABD3V6A3_SINWO</name>
<dbReference type="InterPro" id="IPR000536">
    <property type="entry name" value="Nucl_hrmn_rcpt_lig-bd"/>
</dbReference>
<gene>
    <name evidence="11" type="ORF">ACJMK2_011824</name>
</gene>
<reference evidence="11 12" key="1">
    <citation type="submission" date="2024-11" db="EMBL/GenBank/DDBJ databases">
        <title>Chromosome-level genome assembly of the freshwater bivalve Anodonta woodiana.</title>
        <authorList>
            <person name="Chen X."/>
        </authorList>
    </citation>
    <scope>NUCLEOTIDE SEQUENCE [LARGE SCALE GENOMIC DNA]</scope>
    <source>
        <strain evidence="11">MN2024</strain>
        <tissue evidence="11">Gills</tissue>
    </source>
</reference>
<dbReference type="Gene3D" id="3.30.50.10">
    <property type="entry name" value="Erythroid Transcription Factor GATA-1, subunit A"/>
    <property type="match status" value="1"/>
</dbReference>
<dbReference type="InterPro" id="IPR001628">
    <property type="entry name" value="Znf_hrmn_rcpt"/>
</dbReference>
<dbReference type="PANTHER" id="PTHR24082">
    <property type="entry name" value="NUCLEAR HORMONE RECEPTOR"/>
    <property type="match status" value="1"/>
</dbReference>
<dbReference type="PRINTS" id="PR00398">
    <property type="entry name" value="STRDHORMONER"/>
</dbReference>
<organism evidence="11 12">
    <name type="scientific">Sinanodonta woodiana</name>
    <name type="common">Chinese pond mussel</name>
    <name type="synonym">Anodonta woodiana</name>
    <dbReference type="NCBI Taxonomy" id="1069815"/>
    <lineage>
        <taxon>Eukaryota</taxon>
        <taxon>Metazoa</taxon>
        <taxon>Spiralia</taxon>
        <taxon>Lophotrochozoa</taxon>
        <taxon>Mollusca</taxon>
        <taxon>Bivalvia</taxon>
        <taxon>Autobranchia</taxon>
        <taxon>Heteroconchia</taxon>
        <taxon>Palaeoheterodonta</taxon>
        <taxon>Unionida</taxon>
        <taxon>Unionoidea</taxon>
        <taxon>Unionidae</taxon>
        <taxon>Unioninae</taxon>
        <taxon>Sinanodonta</taxon>
    </lineage>
</organism>
<dbReference type="Proteomes" id="UP001634394">
    <property type="component" value="Unassembled WGS sequence"/>
</dbReference>
<dbReference type="PROSITE" id="PS51030">
    <property type="entry name" value="NUCLEAR_REC_DBD_2"/>
    <property type="match status" value="1"/>
</dbReference>
<evidence type="ECO:0000313" key="11">
    <source>
        <dbReference type="EMBL" id="KAL3857129.1"/>
    </source>
</evidence>
<evidence type="ECO:0000256" key="2">
    <source>
        <dbReference type="ARBA" id="ARBA00022771"/>
    </source>
</evidence>
<proteinExistence type="predicted"/>
<evidence type="ECO:0000256" key="5">
    <source>
        <dbReference type="ARBA" id="ARBA00023125"/>
    </source>
</evidence>
<dbReference type="AlphaFoldDB" id="A0ABD3V6A3"/>
<dbReference type="InterPro" id="IPR001723">
    <property type="entry name" value="Nuclear_hrmn_rcpt"/>
</dbReference>
<dbReference type="GO" id="GO:0003677">
    <property type="term" value="F:DNA binding"/>
    <property type="evidence" value="ECO:0007669"/>
    <property type="project" value="UniProtKB-KW"/>
</dbReference>
<dbReference type="InterPro" id="IPR013088">
    <property type="entry name" value="Znf_NHR/GATA"/>
</dbReference>
<evidence type="ECO:0000256" key="1">
    <source>
        <dbReference type="ARBA" id="ARBA00022723"/>
    </source>
</evidence>
<comment type="caution">
    <text evidence="11">The sequence shown here is derived from an EMBL/GenBank/DDBJ whole genome shotgun (WGS) entry which is preliminary data.</text>
</comment>
<keyword evidence="8" id="KW-0539">Nucleus</keyword>
<dbReference type="InterPro" id="IPR035500">
    <property type="entry name" value="NHR-like_dom_sf"/>
</dbReference>
<evidence type="ECO:0000256" key="4">
    <source>
        <dbReference type="ARBA" id="ARBA00023015"/>
    </source>
</evidence>
<dbReference type="PRINTS" id="PR00047">
    <property type="entry name" value="STROIDFINGER"/>
</dbReference>
<keyword evidence="6" id="KW-0804">Transcription</keyword>
<keyword evidence="7" id="KW-0675">Receptor</keyword>
<dbReference type="InterPro" id="IPR050234">
    <property type="entry name" value="Nuclear_hormone_rcpt_NR1"/>
</dbReference>
<dbReference type="CDD" id="cd06916">
    <property type="entry name" value="NR_DBD_like"/>
    <property type="match status" value="1"/>
</dbReference>
<evidence type="ECO:0000256" key="3">
    <source>
        <dbReference type="ARBA" id="ARBA00022833"/>
    </source>
</evidence>
<evidence type="ECO:0000313" key="12">
    <source>
        <dbReference type="Proteomes" id="UP001634394"/>
    </source>
</evidence>
<feature type="domain" description="NR LBD" evidence="10">
    <location>
        <begin position="273"/>
        <end position="503"/>
    </location>
</feature>
<dbReference type="GO" id="GO:0008270">
    <property type="term" value="F:zinc ion binding"/>
    <property type="evidence" value="ECO:0007669"/>
    <property type="project" value="UniProtKB-KW"/>
</dbReference>
<keyword evidence="3" id="KW-0862">Zinc</keyword>
<protein>
    <submittedName>
        <fullName evidence="11">Uncharacterized protein</fullName>
    </submittedName>
</protein>
<dbReference type="PROSITE" id="PS51843">
    <property type="entry name" value="NR_LBD"/>
    <property type="match status" value="1"/>
</dbReference>
<evidence type="ECO:0000259" key="10">
    <source>
        <dbReference type="PROSITE" id="PS51843"/>
    </source>
</evidence>
<keyword evidence="1" id="KW-0479">Metal-binding</keyword>
<sequence length="503" mass="57282">MENLSLNTDHCLKSHDCSSHVTEIEIQSCKVSGSVPEISSASQPNIMAPKELSHSTLKLPPCRVCGGKASGFHFGVSSCEACKEFFRRYLQNKKDIYNCTKNGLCPITNKSRGNCSGCRLQKCLEVGMSKDASKLGRYTLTKRTKIILEVNKMDVSGIDPKKVYVKNSEMSLPQSEQLMQQSVSLNQACSLNHLNSADDSADENSKTYDPNQLSLAECSIDKSMKNDINFSLKQDLLQTLVEAMDDISPFGGEKLSLAAIQEKIKQHYELYKLKQKLFGNFRNIPPEEYYSVLKNHGLDLDGRWQCLQDCKQSLPSIITKYVHFAKLIPGFADLPVEDQSLLLKIGRLDFFTILSHEGYMEEYETFLLSTGTGCHMEEAADKFFSREYMVSYARIVVKWQKMKLCKEEMAILLGVSLFFTDRCALKERKQVENIQVQLLCMLQDLLKEKYKENGLQRLSKMIDMFVLSRDCAELFFKEYNGLCKNTMVVEEAPIVMDFFLDEW</sequence>
<keyword evidence="2" id="KW-0863">Zinc-finger</keyword>